<gene>
    <name evidence="1" type="ORF">CJ030_MR7G027962</name>
</gene>
<evidence type="ECO:0008006" key="3">
    <source>
        <dbReference type="Google" id="ProtNLM"/>
    </source>
</evidence>
<accession>A0A6A1UZP7</accession>
<protein>
    <recommendedName>
        <fullName evidence="3">F-box domain-containing protein</fullName>
    </recommendedName>
</protein>
<evidence type="ECO:0000313" key="1">
    <source>
        <dbReference type="EMBL" id="KAB1205853.1"/>
    </source>
</evidence>
<dbReference type="Proteomes" id="UP000516437">
    <property type="component" value="Chromosome 7"/>
</dbReference>
<dbReference type="EMBL" id="RXIC02000025">
    <property type="protein sequence ID" value="KAB1205853.1"/>
    <property type="molecule type" value="Genomic_DNA"/>
</dbReference>
<organism evidence="1 2">
    <name type="scientific">Morella rubra</name>
    <name type="common">Chinese bayberry</name>
    <dbReference type="NCBI Taxonomy" id="262757"/>
    <lineage>
        <taxon>Eukaryota</taxon>
        <taxon>Viridiplantae</taxon>
        <taxon>Streptophyta</taxon>
        <taxon>Embryophyta</taxon>
        <taxon>Tracheophyta</taxon>
        <taxon>Spermatophyta</taxon>
        <taxon>Magnoliopsida</taxon>
        <taxon>eudicotyledons</taxon>
        <taxon>Gunneridae</taxon>
        <taxon>Pentapetalae</taxon>
        <taxon>rosids</taxon>
        <taxon>fabids</taxon>
        <taxon>Fagales</taxon>
        <taxon>Myricaceae</taxon>
        <taxon>Morella</taxon>
    </lineage>
</organism>
<dbReference type="InterPro" id="IPR036047">
    <property type="entry name" value="F-box-like_dom_sf"/>
</dbReference>
<keyword evidence="2" id="KW-1185">Reference proteome</keyword>
<name>A0A6A1UZP7_9ROSI</name>
<dbReference type="AlphaFoldDB" id="A0A6A1UZP7"/>
<comment type="caution">
    <text evidence="1">The sequence shown here is derived from an EMBL/GenBank/DDBJ whole genome shotgun (WGS) entry which is preliminary data.</text>
</comment>
<reference evidence="1 2" key="1">
    <citation type="journal article" date="2019" name="Plant Biotechnol. J.">
        <title>The red bayberry genome and genetic basis of sex determination.</title>
        <authorList>
            <person name="Jia H.M."/>
            <person name="Jia H.J."/>
            <person name="Cai Q.L."/>
            <person name="Wang Y."/>
            <person name="Zhao H.B."/>
            <person name="Yang W.F."/>
            <person name="Wang G.Y."/>
            <person name="Li Y.H."/>
            <person name="Zhan D.L."/>
            <person name="Shen Y.T."/>
            <person name="Niu Q.F."/>
            <person name="Chang L."/>
            <person name="Qiu J."/>
            <person name="Zhao L."/>
            <person name="Xie H.B."/>
            <person name="Fu W.Y."/>
            <person name="Jin J."/>
            <person name="Li X.W."/>
            <person name="Jiao Y."/>
            <person name="Zhou C.C."/>
            <person name="Tu T."/>
            <person name="Chai C.Y."/>
            <person name="Gao J.L."/>
            <person name="Fan L.J."/>
            <person name="van de Weg E."/>
            <person name="Wang J.Y."/>
            <person name="Gao Z.S."/>
        </authorList>
    </citation>
    <scope>NUCLEOTIDE SEQUENCE [LARGE SCALE GENOMIC DNA]</scope>
    <source>
        <tissue evidence="1">Leaves</tissue>
    </source>
</reference>
<sequence length="132" mass="15308">MAEYLIALPSELLLEIILKASEDLMFTLLNIRGTCKVLREVSECEVVYLSYYMEDLPNLVANPYEVAKFVDLFFIHCNLNVLFLRGISMMFVGWNYFKDLELVEEAVEARNLKATYLFCMQELFVVPLALMS</sequence>
<dbReference type="SUPFAM" id="SSF81383">
    <property type="entry name" value="F-box domain"/>
    <property type="match status" value="1"/>
</dbReference>
<proteinExistence type="predicted"/>
<evidence type="ECO:0000313" key="2">
    <source>
        <dbReference type="Proteomes" id="UP000516437"/>
    </source>
</evidence>